<evidence type="ECO:0000256" key="4">
    <source>
        <dbReference type="ARBA" id="ARBA00023136"/>
    </source>
</evidence>
<dbReference type="PROSITE" id="PS51257">
    <property type="entry name" value="PROKAR_LIPOPROTEIN"/>
    <property type="match status" value="1"/>
</dbReference>
<evidence type="ECO:0000256" key="2">
    <source>
        <dbReference type="ARBA" id="ARBA00006275"/>
    </source>
</evidence>
<dbReference type="KEGG" id="ffa:FFWV33_18105"/>
<dbReference type="AlphaFoldDB" id="A0A2S1LHS2"/>
<accession>A0A2S1LHS2</accession>
<dbReference type="OrthoDB" id="5694214at2"/>
<protein>
    <submittedName>
        <fullName evidence="9">RagB/SusD family nutrient uptake outer membrane protein</fullName>
    </submittedName>
</protein>
<evidence type="ECO:0000313" key="10">
    <source>
        <dbReference type="Proteomes" id="UP000244527"/>
    </source>
</evidence>
<evidence type="ECO:0000313" key="9">
    <source>
        <dbReference type="EMBL" id="AWG23304.1"/>
    </source>
</evidence>
<feature type="domain" description="SusD-like N-terminal" evidence="8">
    <location>
        <begin position="106"/>
        <end position="238"/>
    </location>
</feature>
<keyword evidence="3 6" id="KW-0732">Signal</keyword>
<evidence type="ECO:0000259" key="8">
    <source>
        <dbReference type="Pfam" id="PF14322"/>
    </source>
</evidence>
<organism evidence="9 10">
    <name type="scientific">Flavobacterium faecale</name>
    <dbReference type="NCBI Taxonomy" id="1355330"/>
    <lineage>
        <taxon>Bacteria</taxon>
        <taxon>Pseudomonadati</taxon>
        <taxon>Bacteroidota</taxon>
        <taxon>Flavobacteriia</taxon>
        <taxon>Flavobacteriales</taxon>
        <taxon>Flavobacteriaceae</taxon>
        <taxon>Flavobacterium</taxon>
    </lineage>
</organism>
<sequence>MKLYNKFTKKVKYCSLILFVSMISCSKDYLEVGVYGTPVTENFYKTPVDAEQALIAAYAPMNTMYGPGDFWAGMGSDILMGDVGSDDFLKAGANISDNIPLYEKETYEITTTNISLQHIWDLNYQGILFANLVIKKIPDIEFSDTNRKKQILAEAHFLRAYYYFDLVNSFGGVPLIDKLLKLGEYTIPRASTQETYAFIEADLKIAIADLPSRFNSPASYLGHADKGAALGYMMRVSLYQNKMDQVKEYGDQLFTLPYTLAANYASIFNSVGEWNSGSIFEIVCSSNTSNLGTTVTRFISPRNQKGYGFMQVKDELRKEFEDNDPRYMASFYNVTGNYGTNWYNKKYSWAPNSDYSFPTVGGVNNSANNIRVLRLSDAYLMYAEAIYDKDPATAVKYVNKVRTRARGTQPITVVPDLADTMSGKPLLDAIYHERRVELAGEGYRYQDLIRTGRAGTVLAPLGFVVGKNEVMPIPYTEVSLSQGVITQNTGY</sequence>
<dbReference type="CDD" id="cd08977">
    <property type="entry name" value="SusD"/>
    <property type="match status" value="1"/>
</dbReference>
<evidence type="ECO:0000256" key="5">
    <source>
        <dbReference type="ARBA" id="ARBA00023237"/>
    </source>
</evidence>
<proteinExistence type="inferred from homology"/>
<comment type="subcellular location">
    <subcellularLocation>
        <location evidence="1">Cell outer membrane</location>
    </subcellularLocation>
</comment>
<evidence type="ECO:0000256" key="6">
    <source>
        <dbReference type="SAM" id="SignalP"/>
    </source>
</evidence>
<dbReference type="Pfam" id="PF07980">
    <property type="entry name" value="SusD_RagB"/>
    <property type="match status" value="1"/>
</dbReference>
<dbReference type="InterPro" id="IPR012944">
    <property type="entry name" value="SusD_RagB_dom"/>
</dbReference>
<keyword evidence="10" id="KW-1185">Reference proteome</keyword>
<evidence type="ECO:0000259" key="7">
    <source>
        <dbReference type="Pfam" id="PF07980"/>
    </source>
</evidence>
<evidence type="ECO:0000256" key="1">
    <source>
        <dbReference type="ARBA" id="ARBA00004442"/>
    </source>
</evidence>
<keyword evidence="5" id="KW-0998">Cell outer membrane</keyword>
<dbReference type="RefSeq" id="WP_108742202.1">
    <property type="nucleotide sequence ID" value="NZ_CP020918.1"/>
</dbReference>
<evidence type="ECO:0000256" key="3">
    <source>
        <dbReference type="ARBA" id="ARBA00022729"/>
    </source>
</evidence>
<reference evidence="9 10" key="1">
    <citation type="submission" date="2017-04" db="EMBL/GenBank/DDBJ databases">
        <title>Compelte genome sequence of WV33.</title>
        <authorList>
            <person name="Lee P.C."/>
        </authorList>
    </citation>
    <scope>NUCLEOTIDE SEQUENCE [LARGE SCALE GENOMIC DNA]</scope>
    <source>
        <strain evidence="9 10">WV33</strain>
    </source>
</reference>
<comment type="similarity">
    <text evidence="2">Belongs to the SusD family.</text>
</comment>
<name>A0A2S1LHS2_9FLAO</name>
<feature type="domain" description="RagB/SusD" evidence="7">
    <location>
        <begin position="342"/>
        <end position="453"/>
    </location>
</feature>
<dbReference type="SUPFAM" id="SSF48452">
    <property type="entry name" value="TPR-like"/>
    <property type="match status" value="1"/>
</dbReference>
<keyword evidence="4" id="KW-0472">Membrane</keyword>
<dbReference type="GO" id="GO:0009279">
    <property type="term" value="C:cell outer membrane"/>
    <property type="evidence" value="ECO:0007669"/>
    <property type="project" value="UniProtKB-SubCell"/>
</dbReference>
<dbReference type="Pfam" id="PF14322">
    <property type="entry name" value="SusD-like_3"/>
    <property type="match status" value="1"/>
</dbReference>
<feature type="signal peptide" evidence="6">
    <location>
        <begin position="1"/>
        <end position="26"/>
    </location>
</feature>
<feature type="chain" id="PRO_5015428319" evidence="6">
    <location>
        <begin position="27"/>
        <end position="491"/>
    </location>
</feature>
<dbReference type="InterPro" id="IPR011990">
    <property type="entry name" value="TPR-like_helical_dom_sf"/>
</dbReference>
<gene>
    <name evidence="9" type="ORF">FFWV33_18105</name>
</gene>
<dbReference type="EMBL" id="CP020918">
    <property type="protein sequence ID" value="AWG23304.1"/>
    <property type="molecule type" value="Genomic_DNA"/>
</dbReference>
<dbReference type="InterPro" id="IPR033985">
    <property type="entry name" value="SusD-like_N"/>
</dbReference>
<dbReference type="Proteomes" id="UP000244527">
    <property type="component" value="Chromosome"/>
</dbReference>
<dbReference type="Gene3D" id="1.25.40.390">
    <property type="match status" value="1"/>
</dbReference>